<dbReference type="InterPro" id="IPR010010">
    <property type="entry name" value="PSI_PsaM"/>
</dbReference>
<evidence type="ECO:0000256" key="1">
    <source>
        <dbReference type="ARBA" id="ARBA00022528"/>
    </source>
</evidence>
<keyword evidence="3 10" id="KW-0934">Plastid</keyword>
<dbReference type="Pfam" id="PF07465">
    <property type="entry name" value="PsaM"/>
    <property type="match status" value="1"/>
</dbReference>
<evidence type="ECO:0000256" key="9">
    <source>
        <dbReference type="HAMAP-Rule" id="MF_00828"/>
    </source>
</evidence>
<dbReference type="GeneID" id="24571506"/>
<dbReference type="HAMAP" id="MF_00828">
    <property type="entry name" value="PSI_PsaM"/>
    <property type="match status" value="1"/>
</dbReference>
<keyword evidence="2 9" id="KW-0602">Photosynthesis</keyword>
<sequence length="31" mass="3425">MEINNYDITLILALSLIPGILALKLGKELNK</sequence>
<keyword evidence="7 9" id="KW-0793">Thylakoid</keyword>
<evidence type="ECO:0000313" key="10">
    <source>
        <dbReference type="EMBL" id="AKL82462.1"/>
    </source>
</evidence>
<dbReference type="GO" id="GO:0015979">
    <property type="term" value="P:photosynthesis"/>
    <property type="evidence" value="ECO:0007669"/>
    <property type="project" value="UniProtKB-UniRule"/>
</dbReference>
<keyword evidence="1 10" id="KW-0150">Chloroplast</keyword>
<dbReference type="SUPFAM" id="SSF81548">
    <property type="entry name" value="Subunit XII of photosystem I reaction centre, PsaM"/>
    <property type="match status" value="1"/>
</dbReference>
<evidence type="ECO:0000256" key="5">
    <source>
        <dbReference type="ARBA" id="ARBA00022836"/>
    </source>
</evidence>
<evidence type="ECO:0000256" key="3">
    <source>
        <dbReference type="ARBA" id="ARBA00022640"/>
    </source>
</evidence>
<organism evidence="10">
    <name type="scientific">Trachelomonas volvocina</name>
    <dbReference type="NCBI Taxonomy" id="103340"/>
    <lineage>
        <taxon>Eukaryota</taxon>
        <taxon>Discoba</taxon>
        <taxon>Euglenozoa</taxon>
        <taxon>Euglenida</taxon>
        <taxon>Spirocuta</taxon>
        <taxon>Euglenophyceae</taxon>
        <taxon>Euglenales</taxon>
        <taxon>Euglenaceae</taxon>
        <taxon>Trachelomonas</taxon>
    </lineage>
</organism>
<keyword evidence="5 9" id="KW-0603">Photosystem I</keyword>
<evidence type="ECO:0000256" key="2">
    <source>
        <dbReference type="ARBA" id="ARBA00022531"/>
    </source>
</evidence>
<dbReference type="EMBL" id="KP686077">
    <property type="protein sequence ID" value="AKL82462.1"/>
    <property type="molecule type" value="Genomic_DNA"/>
</dbReference>
<geneLocation type="chloroplast" evidence="10"/>
<evidence type="ECO:0000256" key="8">
    <source>
        <dbReference type="ARBA" id="ARBA00023136"/>
    </source>
</evidence>
<evidence type="ECO:0000256" key="7">
    <source>
        <dbReference type="ARBA" id="ARBA00023078"/>
    </source>
</evidence>
<keyword evidence="8 9" id="KW-0472">Membrane</keyword>
<evidence type="ECO:0000256" key="6">
    <source>
        <dbReference type="ARBA" id="ARBA00022989"/>
    </source>
</evidence>
<reference evidence="10" key="1">
    <citation type="journal article" date="2015" name="J. Eukaryot. Microbiol.">
        <title>Chloroplast Genome Evolution in the Euglenaceae.</title>
        <authorList>
            <person name="Bennett M.S."/>
            <person name="Triemer R.E."/>
        </authorList>
    </citation>
    <scope>NUCLEOTIDE SEQUENCE</scope>
    <source>
        <strain evidence="10">UTEX 1327</strain>
    </source>
</reference>
<dbReference type="RefSeq" id="YP_009145549.1">
    <property type="nucleotide sequence ID" value="NC_027288.1"/>
</dbReference>
<comment type="similarity">
    <text evidence="9">Belongs to the PsaM family.</text>
</comment>
<dbReference type="NCBIfam" id="TIGR03053">
    <property type="entry name" value="PS_I_psaM"/>
    <property type="match status" value="1"/>
</dbReference>
<name>A0A0G3VQZ4_9EUGL</name>
<dbReference type="AlphaFoldDB" id="A0A0G3VQZ4"/>
<comment type="subcellular location">
    <subcellularLocation>
        <location evidence="9">Plastid</location>
        <location evidence="9">Chloroplast thylakoid membrane</location>
        <topology evidence="9">Single-pass membrane protein</topology>
    </subcellularLocation>
</comment>
<dbReference type="InterPro" id="IPR037279">
    <property type="entry name" value="PSI_PsaM_sf"/>
</dbReference>
<keyword evidence="6 9" id="KW-1133">Transmembrane helix</keyword>
<dbReference type="GO" id="GO:0009522">
    <property type="term" value="C:photosystem I"/>
    <property type="evidence" value="ECO:0007669"/>
    <property type="project" value="UniProtKB-KW"/>
</dbReference>
<evidence type="ECO:0000256" key="4">
    <source>
        <dbReference type="ARBA" id="ARBA00022692"/>
    </source>
</evidence>
<gene>
    <name evidence="9 10" type="primary">psaM</name>
</gene>
<protein>
    <recommendedName>
        <fullName evidence="9">Photosystem I reaction center subunit XII</fullName>
    </recommendedName>
    <alternativeName>
        <fullName evidence="9">PSI-M</fullName>
    </alternativeName>
</protein>
<keyword evidence="4 9" id="KW-0812">Transmembrane</keyword>
<accession>A0A0G3VQZ4</accession>
<proteinExistence type="inferred from homology"/>
<dbReference type="GO" id="GO:0009535">
    <property type="term" value="C:chloroplast thylakoid membrane"/>
    <property type="evidence" value="ECO:0007669"/>
    <property type="project" value="UniProtKB-SubCell"/>
</dbReference>